<sequence length="90" mass="10456">MTKDFLIIYFILGIVLAGVEIYLVKNRKINRWFLPIVVWIVSIIVAIPFSATFGAFSSLMQLIMLGGFYIEDWLTGRKNNNNDKMRIRNL</sequence>
<proteinExistence type="predicted"/>
<feature type="transmembrane region" description="Helical" evidence="1">
    <location>
        <begin position="36"/>
        <end position="69"/>
    </location>
</feature>
<dbReference type="RefSeq" id="WP_199576111.1">
    <property type="nucleotide sequence ID" value="NZ_JAENBO010000007.1"/>
</dbReference>
<organism evidence="2 3">
    <name type="scientific">Streptococcus pacificus</name>
    <dbReference type="NCBI Taxonomy" id="2740577"/>
    <lineage>
        <taxon>Bacteria</taxon>
        <taxon>Bacillati</taxon>
        <taxon>Bacillota</taxon>
        <taxon>Bacilli</taxon>
        <taxon>Lactobacillales</taxon>
        <taxon>Streptococcaceae</taxon>
        <taxon>Streptococcus</taxon>
    </lineage>
</organism>
<keyword evidence="3" id="KW-1185">Reference proteome</keyword>
<dbReference type="Proteomes" id="UP000653045">
    <property type="component" value="Unassembled WGS sequence"/>
</dbReference>
<dbReference type="EMBL" id="JAENBO010000007">
    <property type="protein sequence ID" value="MBJ8326471.1"/>
    <property type="molecule type" value="Genomic_DNA"/>
</dbReference>
<keyword evidence="1" id="KW-0472">Membrane</keyword>
<name>A0ABS0ZKB7_9STRE</name>
<accession>A0ABS0ZKB7</accession>
<evidence type="ECO:0000256" key="1">
    <source>
        <dbReference type="SAM" id="Phobius"/>
    </source>
</evidence>
<gene>
    <name evidence="2" type="ORF">JHK62_07285</name>
</gene>
<evidence type="ECO:0000313" key="3">
    <source>
        <dbReference type="Proteomes" id="UP000653045"/>
    </source>
</evidence>
<feature type="transmembrane region" description="Helical" evidence="1">
    <location>
        <begin position="6"/>
        <end position="24"/>
    </location>
</feature>
<reference evidence="2 3" key="1">
    <citation type="journal article" date="2021" name="Int. J. Syst. Evol. Microbiol.">
        <title>Streptococcus vicugnae sp. nov., isolated from faeces of alpacas (Vicugna pacos) and cattle (Bos taurus), Streptococcus zalophi sp. nov., and Streptococcus pacificus sp. nov., isolated from respiratory tract of California sea lions (Zalophus californianus).</title>
        <authorList>
            <person name="Volokhov D.V."/>
            <person name="Zagorodnyaya T.A."/>
            <person name="Shen Z."/>
            <person name="Blom J."/>
            <person name="Furtak V.A."/>
            <person name="Eisenberg T."/>
            <person name="Fan P."/>
            <person name="Jeong K.C."/>
            <person name="Gao Y."/>
            <person name="Zhang S."/>
            <person name="Amselle M."/>
        </authorList>
    </citation>
    <scope>NUCLEOTIDE SEQUENCE [LARGE SCALE GENOMIC DNA]</scope>
    <source>
        <strain evidence="2 3">CSL7591</strain>
    </source>
</reference>
<comment type="caution">
    <text evidence="2">The sequence shown here is derived from an EMBL/GenBank/DDBJ whole genome shotgun (WGS) entry which is preliminary data.</text>
</comment>
<evidence type="ECO:0000313" key="2">
    <source>
        <dbReference type="EMBL" id="MBJ8326471.1"/>
    </source>
</evidence>
<keyword evidence="1" id="KW-1133">Transmembrane helix</keyword>
<keyword evidence="1" id="KW-0812">Transmembrane</keyword>
<protein>
    <submittedName>
        <fullName evidence="2">Uncharacterized protein</fullName>
    </submittedName>
</protein>